<dbReference type="InterPro" id="IPR004148">
    <property type="entry name" value="BAR_dom"/>
</dbReference>
<organism evidence="4 5">
    <name type="scientific">Ceratopteris richardii</name>
    <name type="common">Triangle waterfern</name>
    <dbReference type="NCBI Taxonomy" id="49495"/>
    <lineage>
        <taxon>Eukaryota</taxon>
        <taxon>Viridiplantae</taxon>
        <taxon>Streptophyta</taxon>
        <taxon>Embryophyta</taxon>
        <taxon>Tracheophyta</taxon>
        <taxon>Polypodiopsida</taxon>
        <taxon>Polypodiidae</taxon>
        <taxon>Polypodiales</taxon>
        <taxon>Pteridineae</taxon>
        <taxon>Pteridaceae</taxon>
        <taxon>Parkerioideae</taxon>
        <taxon>Ceratopteris</taxon>
    </lineage>
</organism>
<proteinExistence type="predicted"/>
<evidence type="ECO:0000256" key="2">
    <source>
        <dbReference type="SAM" id="MobiDB-lite"/>
    </source>
</evidence>
<dbReference type="Gene3D" id="1.20.1270.60">
    <property type="entry name" value="Arfaptin homology (AH) domain/BAR domain"/>
    <property type="match status" value="1"/>
</dbReference>
<dbReference type="InterPro" id="IPR027267">
    <property type="entry name" value="AH/BAR_dom_sf"/>
</dbReference>
<feature type="region of interest" description="Disordered" evidence="2">
    <location>
        <begin position="477"/>
        <end position="517"/>
    </location>
</feature>
<feature type="domain" description="BAR" evidence="3">
    <location>
        <begin position="80"/>
        <end position="267"/>
    </location>
</feature>
<evidence type="ECO:0000313" key="4">
    <source>
        <dbReference type="EMBL" id="KAH7277927.1"/>
    </source>
</evidence>
<dbReference type="GO" id="GO:0005737">
    <property type="term" value="C:cytoplasm"/>
    <property type="evidence" value="ECO:0007669"/>
    <property type="project" value="InterPro"/>
</dbReference>
<evidence type="ECO:0000256" key="1">
    <source>
        <dbReference type="SAM" id="Coils"/>
    </source>
</evidence>
<dbReference type="EMBL" id="CM035443">
    <property type="protein sequence ID" value="KAH7277927.1"/>
    <property type="molecule type" value="Genomic_DNA"/>
</dbReference>
<dbReference type="InterPro" id="IPR037488">
    <property type="entry name" value="At2g33490-like"/>
</dbReference>
<dbReference type="CDD" id="cd07307">
    <property type="entry name" value="BAR"/>
    <property type="match status" value="1"/>
</dbReference>
<dbReference type="AlphaFoldDB" id="A0A8T2Q1V5"/>
<dbReference type="OrthoDB" id="1925034at2759"/>
<feature type="compositionally biased region" description="Basic and acidic residues" evidence="2">
    <location>
        <begin position="390"/>
        <end position="420"/>
    </location>
</feature>
<feature type="compositionally biased region" description="Low complexity" evidence="2">
    <location>
        <begin position="496"/>
        <end position="509"/>
    </location>
</feature>
<name>A0A8T2Q1V5_CERRI</name>
<protein>
    <recommendedName>
        <fullName evidence="3">BAR domain-containing protein</fullName>
    </recommendedName>
</protein>
<gene>
    <name evidence="4" type="ORF">KP509_38G016000</name>
</gene>
<keyword evidence="5" id="KW-1185">Reference proteome</keyword>
<dbReference type="Pfam" id="PF16746">
    <property type="entry name" value="BAR_3"/>
    <property type="match status" value="1"/>
</dbReference>
<evidence type="ECO:0000259" key="3">
    <source>
        <dbReference type="Pfam" id="PF16746"/>
    </source>
</evidence>
<feature type="compositionally biased region" description="Polar residues" evidence="2">
    <location>
        <begin position="352"/>
        <end position="367"/>
    </location>
</feature>
<dbReference type="PANTHER" id="PTHR34119">
    <property type="entry name" value="HYDROXYPROLINE-RICH GLYCOPROTEIN-LIKE"/>
    <property type="match status" value="1"/>
</dbReference>
<feature type="region of interest" description="Disordered" evidence="2">
    <location>
        <begin position="347"/>
        <end position="448"/>
    </location>
</feature>
<reference evidence="4" key="1">
    <citation type="submission" date="2021-08" db="EMBL/GenBank/DDBJ databases">
        <title>WGS assembly of Ceratopteris richardii.</title>
        <authorList>
            <person name="Marchant D.B."/>
            <person name="Chen G."/>
            <person name="Jenkins J."/>
            <person name="Shu S."/>
            <person name="Leebens-Mack J."/>
            <person name="Grimwood J."/>
            <person name="Schmutz J."/>
            <person name="Soltis P."/>
            <person name="Soltis D."/>
            <person name="Chen Z.-H."/>
        </authorList>
    </citation>
    <scope>NUCLEOTIDE SEQUENCE</scope>
    <source>
        <strain evidence="4">Whitten #5841</strain>
        <tissue evidence="4">Leaf</tissue>
    </source>
</reference>
<sequence length="607" mass="68399">MRSSLRKLRDLTFHKSAPKGKRVDAQPLHHVHSEDRLPIIQTLVSQREGNVSDEQHVLPTKHRQEGGDIETLAPDVEVLAQMREEYDCLLAAAQTVSSSAYDFSRSIHDMGSCIMETFEKIGDNELGSSLSMLVKVQYEISKLLEHYAARVSQTFIESTKNLLEELELVEEIREQYQRKRDLYDDEVKSQKVKGKDQKVDASDEKEDLNKEAAHLDHYLQSLRPRQEMSFATHAVRHYKAQVHFFGKGVSLLNAIESTVTQLSARLNFDDTMSNHASGLKLDKDLYVNGDNNKDQPATRERREHREADMLKPRENVSKSAPLYPSLHYAKGVQDLDMKHRTENSMPYALPNPTGQTARFPKWTTNTARRTEQSHDGERPELSRIWTGSTDAHDGSRCMEERKEEAYRQTDVKYSVEREETQECEVNSDSDIVKQSSHHSHSSSFSEGFDTLSSHKQSIFFVSPPTFTHSRGMKENSRNRIANHTVDPPYKSGPVGRSAPWSISPSRISPCPSPQMSHLSPPLISELHKLPAPPLQSVPCKVEPDKSRSAPLGTGPVYKLKTVTPTVSASAASFVHKSHSTSLTNSFVNKISNTKVIKSDNSPVIESP</sequence>
<comment type="caution">
    <text evidence="4">The sequence shown here is derived from an EMBL/GenBank/DDBJ whole genome shotgun (WGS) entry which is preliminary data.</text>
</comment>
<evidence type="ECO:0000313" key="5">
    <source>
        <dbReference type="Proteomes" id="UP000825935"/>
    </source>
</evidence>
<keyword evidence="1" id="KW-0175">Coiled coil</keyword>
<accession>A0A8T2Q1V5</accession>
<feature type="coiled-coil region" evidence="1">
    <location>
        <begin position="159"/>
        <end position="186"/>
    </location>
</feature>
<feature type="region of interest" description="Disordered" evidence="2">
    <location>
        <begin position="287"/>
        <end position="308"/>
    </location>
</feature>
<dbReference type="Proteomes" id="UP000825935">
    <property type="component" value="Chromosome 38"/>
</dbReference>
<dbReference type="PANTHER" id="PTHR34119:SF1">
    <property type="entry name" value="OS04G0394700 PROTEIN"/>
    <property type="match status" value="1"/>
</dbReference>
<feature type="compositionally biased region" description="Basic and acidic residues" evidence="2">
    <location>
        <begin position="368"/>
        <end position="381"/>
    </location>
</feature>
<dbReference type="SUPFAM" id="SSF103657">
    <property type="entry name" value="BAR/IMD domain-like"/>
    <property type="match status" value="1"/>
</dbReference>